<dbReference type="GeneID" id="72466077"/>
<reference evidence="4" key="1">
    <citation type="journal article" date="2022" name="Int. J. Syst. Evol. Microbiol.">
        <title>Prevotella lacticifex sp. nov., isolated from the rumen of cows.</title>
        <authorList>
            <person name="Shinkai T."/>
            <person name="Ikeyama N."/>
            <person name="Kumagai M."/>
            <person name="Ohmori H."/>
            <person name="Sakamoto M."/>
            <person name="Ohkuma M."/>
            <person name="Mitsumori M."/>
        </authorList>
    </citation>
    <scope>NUCLEOTIDE SEQUENCE</scope>
    <source>
        <strain evidence="4">R5076</strain>
    </source>
</reference>
<keyword evidence="5" id="KW-1185">Reference proteome</keyword>
<comment type="caution">
    <text evidence="4">The sequence shown here is derived from an EMBL/GenBank/DDBJ whole genome shotgun (WGS) entry which is preliminary data.</text>
</comment>
<dbReference type="SUPFAM" id="SSF49899">
    <property type="entry name" value="Concanavalin A-like lectins/glucanases"/>
    <property type="match status" value="1"/>
</dbReference>
<dbReference type="Pfam" id="PF00722">
    <property type="entry name" value="Glyco_hydro_16"/>
    <property type="match status" value="1"/>
</dbReference>
<evidence type="ECO:0000313" key="5">
    <source>
        <dbReference type="Proteomes" id="UP000825483"/>
    </source>
</evidence>
<dbReference type="Proteomes" id="UP000825483">
    <property type="component" value="Unassembled WGS sequence"/>
</dbReference>
<dbReference type="RefSeq" id="WP_223926815.1">
    <property type="nucleotide sequence ID" value="NZ_BPTU01000002.1"/>
</dbReference>
<dbReference type="PANTHER" id="PTHR10963">
    <property type="entry name" value="GLYCOSYL HYDROLASE-RELATED"/>
    <property type="match status" value="1"/>
</dbReference>
<dbReference type="EMBL" id="BPUB01000002">
    <property type="protein sequence ID" value="GJG59879.1"/>
    <property type="molecule type" value="Genomic_DNA"/>
</dbReference>
<evidence type="ECO:0000256" key="2">
    <source>
        <dbReference type="SAM" id="SignalP"/>
    </source>
</evidence>
<dbReference type="InterPro" id="IPR013320">
    <property type="entry name" value="ConA-like_dom_sf"/>
</dbReference>
<dbReference type="AlphaFoldDB" id="A0A9R1CC44"/>
<dbReference type="GO" id="GO:0004553">
    <property type="term" value="F:hydrolase activity, hydrolyzing O-glycosyl compounds"/>
    <property type="evidence" value="ECO:0007669"/>
    <property type="project" value="InterPro"/>
</dbReference>
<dbReference type="InterPro" id="IPR000757">
    <property type="entry name" value="Beta-glucanase-like"/>
</dbReference>
<dbReference type="CDD" id="cd08023">
    <property type="entry name" value="GH16_laminarinase_like"/>
    <property type="match status" value="1"/>
</dbReference>
<evidence type="ECO:0000313" key="4">
    <source>
        <dbReference type="EMBL" id="GJG59879.1"/>
    </source>
</evidence>
<keyword evidence="2" id="KW-0732">Signal</keyword>
<dbReference type="PANTHER" id="PTHR10963:SF55">
    <property type="entry name" value="GLYCOSIDE HYDROLASE FAMILY 16 PROTEIN"/>
    <property type="match status" value="1"/>
</dbReference>
<sequence>MNIKNFLCGGLTPLLSFLFYCNAVCAQDYELVWSDEFDTNSLGINWNVETTDAPYNNELQAYTARPENVTVADGNLILTARRESQGGKKFTSGRVNTKHRVAFTHGKIEARIKLPQLANGLWPAFWMMGNDFDEVDWPKCGEIDISEMGMKEAIANGTTSRTVAGTIHWGENAGSHQQYSGGNVTIDHDLTGDYHIFTAVWDDDYLRFYVDNSTEPYFTKMIKKGFGSGDYFHKPFFIILNMAVGGDYTGIFQPDAVTALPADGSEAKMYVDYVRIYQKKGQNNVTTGINDLQLSDQNSTNNLQNVTGALYNMAGQRVSSDYRGMVIGQGRKLIRNI</sequence>
<proteinExistence type="inferred from homology"/>
<name>A0A9R1CC44_9BACT</name>
<feature type="signal peptide" evidence="2">
    <location>
        <begin position="1"/>
        <end position="26"/>
    </location>
</feature>
<dbReference type="Gene3D" id="2.60.120.200">
    <property type="match status" value="1"/>
</dbReference>
<feature type="chain" id="PRO_5040489583" description="GH16 domain-containing protein" evidence="2">
    <location>
        <begin position="27"/>
        <end position="337"/>
    </location>
</feature>
<dbReference type="GO" id="GO:0005975">
    <property type="term" value="P:carbohydrate metabolic process"/>
    <property type="evidence" value="ECO:0007669"/>
    <property type="project" value="InterPro"/>
</dbReference>
<evidence type="ECO:0000259" key="3">
    <source>
        <dbReference type="PROSITE" id="PS51762"/>
    </source>
</evidence>
<organism evidence="4 5">
    <name type="scientific">Prevotella lacticifex</name>
    <dbReference type="NCBI Taxonomy" id="2854755"/>
    <lineage>
        <taxon>Bacteria</taxon>
        <taxon>Pseudomonadati</taxon>
        <taxon>Bacteroidota</taxon>
        <taxon>Bacteroidia</taxon>
        <taxon>Bacteroidales</taxon>
        <taxon>Prevotellaceae</taxon>
        <taxon>Prevotella</taxon>
    </lineage>
</organism>
<comment type="similarity">
    <text evidence="1">Belongs to the glycosyl hydrolase 16 family.</text>
</comment>
<evidence type="ECO:0000256" key="1">
    <source>
        <dbReference type="ARBA" id="ARBA00006865"/>
    </source>
</evidence>
<accession>A0A9R1CC44</accession>
<dbReference type="InterPro" id="IPR050546">
    <property type="entry name" value="Glycosyl_Hydrlase_16"/>
</dbReference>
<feature type="domain" description="GH16" evidence="3">
    <location>
        <begin position="1"/>
        <end position="282"/>
    </location>
</feature>
<gene>
    <name evidence="4" type="ORF">PRLR5076_27300</name>
</gene>
<dbReference type="PROSITE" id="PS51762">
    <property type="entry name" value="GH16_2"/>
    <property type="match status" value="1"/>
</dbReference>
<protein>
    <recommendedName>
        <fullName evidence="3">GH16 domain-containing protein</fullName>
    </recommendedName>
</protein>